<sequence length="93" mass="10268">MSTPVGEAVPDCTLIVATNEQPYNLVRLKILLCVVKNMCLGSPTLNSECLVTAAGNFNFLEELVLSYQAAILWDLTWENRIAKGKGCKQYPSF</sequence>
<reference evidence="1 2" key="1">
    <citation type="submission" date="2024-08" db="EMBL/GenBank/DDBJ databases">
        <authorList>
            <person name="Cucini C."/>
            <person name="Frati F."/>
        </authorList>
    </citation>
    <scope>NUCLEOTIDE SEQUENCE [LARGE SCALE GENOMIC DNA]</scope>
</reference>
<keyword evidence="2" id="KW-1185">Reference proteome</keyword>
<dbReference type="EMBL" id="CAXLJM020000051">
    <property type="protein sequence ID" value="CAL8115914.1"/>
    <property type="molecule type" value="Genomic_DNA"/>
</dbReference>
<evidence type="ECO:0000313" key="2">
    <source>
        <dbReference type="Proteomes" id="UP001642540"/>
    </source>
</evidence>
<name>A0ABP1R0D4_9HEXA</name>
<accession>A0ABP1R0D4</accession>
<comment type="caution">
    <text evidence="1">The sequence shown here is derived from an EMBL/GenBank/DDBJ whole genome shotgun (WGS) entry which is preliminary data.</text>
</comment>
<organism evidence="1 2">
    <name type="scientific">Orchesella dallaii</name>
    <dbReference type="NCBI Taxonomy" id="48710"/>
    <lineage>
        <taxon>Eukaryota</taxon>
        <taxon>Metazoa</taxon>
        <taxon>Ecdysozoa</taxon>
        <taxon>Arthropoda</taxon>
        <taxon>Hexapoda</taxon>
        <taxon>Collembola</taxon>
        <taxon>Entomobryomorpha</taxon>
        <taxon>Entomobryoidea</taxon>
        <taxon>Orchesellidae</taxon>
        <taxon>Orchesellinae</taxon>
        <taxon>Orchesella</taxon>
    </lineage>
</organism>
<protein>
    <submittedName>
        <fullName evidence="1">Uncharacterized protein</fullName>
    </submittedName>
</protein>
<dbReference type="Proteomes" id="UP001642540">
    <property type="component" value="Unassembled WGS sequence"/>
</dbReference>
<proteinExistence type="predicted"/>
<gene>
    <name evidence="1" type="ORF">ODALV1_LOCUS17069</name>
</gene>
<evidence type="ECO:0000313" key="1">
    <source>
        <dbReference type="EMBL" id="CAL8115914.1"/>
    </source>
</evidence>